<dbReference type="AlphaFoldDB" id="A0ABD6DFL4"/>
<sequence>MQRRQFLRLTGATATGGLATALAGCSTTGEWGTEGENPIEPWLYDPASYGGGEESRLAVEYWEPATFERNRTYLDREVRERLQPLHFGDPWAVDHTMQIVGDAANASLPDVVVARGSFGTDAVRSAFVRERERVGVHEGRALYRTGGERFVAVDHGDLLFVRNLDRQGAEAYIGADDRTFASRDPVLGTFFETVGLGAHTSVELQPGGADGPALVGYSYRIDGPKTRARSIRLPAVPERSVDEVERFVARAEREEDAVFEASVTAAAAYTLVDLTLRTEAVPFGGDPTNGLGS</sequence>
<evidence type="ECO:0000313" key="2">
    <source>
        <dbReference type="Proteomes" id="UP001597034"/>
    </source>
</evidence>
<reference evidence="1 2" key="1">
    <citation type="journal article" date="2019" name="Int. J. Syst. Evol. Microbiol.">
        <title>The Global Catalogue of Microorganisms (GCM) 10K type strain sequencing project: providing services to taxonomists for standard genome sequencing and annotation.</title>
        <authorList>
            <consortium name="The Broad Institute Genomics Platform"/>
            <consortium name="The Broad Institute Genome Sequencing Center for Infectious Disease"/>
            <person name="Wu L."/>
            <person name="Ma J."/>
        </authorList>
    </citation>
    <scope>NUCLEOTIDE SEQUENCE [LARGE SCALE GENOMIC DNA]</scope>
    <source>
        <strain evidence="1 2">CGMCC 1.10390</strain>
    </source>
</reference>
<accession>A0ABD6DFL4</accession>
<organism evidence="1 2">
    <name type="scientific">Haloarchaeobius litoreus</name>
    <dbReference type="NCBI Taxonomy" id="755306"/>
    <lineage>
        <taxon>Archaea</taxon>
        <taxon>Methanobacteriati</taxon>
        <taxon>Methanobacteriota</taxon>
        <taxon>Stenosarchaea group</taxon>
        <taxon>Halobacteria</taxon>
        <taxon>Halobacteriales</taxon>
        <taxon>Halorubellaceae</taxon>
        <taxon>Haloarchaeobius</taxon>
    </lineage>
</organism>
<gene>
    <name evidence="1" type="ORF">ACFSBL_03610</name>
</gene>
<protein>
    <recommendedName>
        <fullName evidence="3">Tat (Twin-arginine translocation) pathway signal sequence</fullName>
    </recommendedName>
</protein>
<name>A0ABD6DFL4_9EURY</name>
<dbReference type="EMBL" id="JBHUDO010000001">
    <property type="protein sequence ID" value="MFD1644762.1"/>
    <property type="molecule type" value="Genomic_DNA"/>
</dbReference>
<dbReference type="RefSeq" id="WP_256400013.1">
    <property type="nucleotide sequence ID" value="NZ_JANHJR010000002.1"/>
</dbReference>
<keyword evidence="2" id="KW-1185">Reference proteome</keyword>
<evidence type="ECO:0008006" key="3">
    <source>
        <dbReference type="Google" id="ProtNLM"/>
    </source>
</evidence>
<evidence type="ECO:0000313" key="1">
    <source>
        <dbReference type="EMBL" id="MFD1644762.1"/>
    </source>
</evidence>
<dbReference type="PROSITE" id="PS51257">
    <property type="entry name" value="PROKAR_LIPOPROTEIN"/>
    <property type="match status" value="1"/>
</dbReference>
<proteinExistence type="predicted"/>
<comment type="caution">
    <text evidence="1">The sequence shown here is derived from an EMBL/GenBank/DDBJ whole genome shotgun (WGS) entry which is preliminary data.</text>
</comment>
<dbReference type="Proteomes" id="UP001597034">
    <property type="component" value="Unassembled WGS sequence"/>
</dbReference>